<comment type="similarity">
    <text evidence="7">Belongs to the class-I pyridoxal-phosphate-dependent aminotransferase family. Alanine aminotransferase subfamily.</text>
</comment>
<comment type="caution">
    <text evidence="11">The sequence shown here is derived from an EMBL/GenBank/DDBJ whole genome shotgun (WGS) entry which is preliminary data.</text>
</comment>
<keyword evidence="3" id="KW-0032">Aminotransferase</keyword>
<comment type="subunit">
    <text evidence="2">Homodimer.</text>
</comment>
<dbReference type="Gene3D" id="3.90.1150.10">
    <property type="entry name" value="Aspartate Aminotransferase, domain 1"/>
    <property type="match status" value="2"/>
</dbReference>
<evidence type="ECO:0000256" key="3">
    <source>
        <dbReference type="ARBA" id="ARBA00022576"/>
    </source>
</evidence>
<evidence type="ECO:0000256" key="6">
    <source>
        <dbReference type="ARBA" id="ARBA00025708"/>
    </source>
</evidence>
<dbReference type="InterPro" id="IPR045088">
    <property type="entry name" value="ALAT1/2-like"/>
</dbReference>
<dbReference type="CDD" id="cd00609">
    <property type="entry name" value="AAT_like"/>
    <property type="match status" value="1"/>
</dbReference>
<evidence type="ECO:0000256" key="9">
    <source>
        <dbReference type="ARBA" id="ARBA00047412"/>
    </source>
</evidence>
<dbReference type="Gene3D" id="3.40.640.10">
    <property type="entry name" value="Type I PLP-dependent aspartate aminotransferase-like (Major domain)"/>
    <property type="match status" value="1"/>
</dbReference>
<keyword evidence="4" id="KW-0808">Transferase</keyword>
<dbReference type="PANTHER" id="PTHR11751:SF29">
    <property type="entry name" value="ALANINE TRANSAMINASE"/>
    <property type="match status" value="1"/>
</dbReference>
<name>A0ABN8R6N4_9CNID</name>
<comment type="cofactor">
    <cofactor evidence="1">
        <name>pyridoxal 5'-phosphate</name>
        <dbReference type="ChEBI" id="CHEBI:597326"/>
    </cofactor>
</comment>
<dbReference type="InterPro" id="IPR015424">
    <property type="entry name" value="PyrdxlP-dep_Trfase"/>
</dbReference>
<sequence>MLCWMSPLMRQKSISIVFVWKISVRIVKDVCVVQEVASIKDSYRKKAKMTTEVLNSMENVKCNEVAGVMYAFPRVALPKQAIEAAKVSTNQKHYPDLGSDTTDTSMKFLPRLICSSLTTFRRETMVNEKIMVFLASQVMMGIISTGITEGKGRAGVMSPIPGYSMYQARLLQHNTHQIFYLLDEDNNWGLNMSKLKKKLGGARPYCLPRALVLINPGNPKGQVLTYEDIQEVIKFCAREKLVLFADEVYQDNVYAEGAQFHSCKKVLRDLGAEYSGFQLISLHSSAKGYTGECGLRGGYIELVGFNDQLRSRVKTYLSARSCPSTIGQVIMGLTYNHPKPGDESYVKFSKEVTSIKDSYRKKAKMTTEVLNSMENVKCNEVAGAMYAFPRIKLPKKAIEAAKAKEMPPDEFYCWQALEKTGIYMIPGHVFDMKGSGNNNFYYRITILPSEETFAPMFERLRIFHQEFMAQFKDTN</sequence>
<feature type="domain" description="Aminotransferase class I/classII large" evidence="10">
    <location>
        <begin position="154"/>
        <end position="446"/>
    </location>
</feature>
<protein>
    <recommendedName>
        <fullName evidence="8">alanine transaminase</fullName>
        <ecNumber evidence="8">2.6.1.2</ecNumber>
    </recommendedName>
</protein>
<keyword evidence="12" id="KW-1185">Reference proteome</keyword>
<accession>A0ABN8R6N4</accession>
<organism evidence="11 12">
    <name type="scientific">Porites lobata</name>
    <dbReference type="NCBI Taxonomy" id="104759"/>
    <lineage>
        <taxon>Eukaryota</taxon>
        <taxon>Metazoa</taxon>
        <taxon>Cnidaria</taxon>
        <taxon>Anthozoa</taxon>
        <taxon>Hexacorallia</taxon>
        <taxon>Scleractinia</taxon>
        <taxon>Fungiina</taxon>
        <taxon>Poritidae</taxon>
        <taxon>Porites</taxon>
    </lineage>
</organism>
<comment type="pathway">
    <text evidence="6">Amino-acid degradation; L-alanine degradation via transaminase pathway; pyruvate from L-alanine: step 1/1.</text>
</comment>
<reference evidence="11 12" key="1">
    <citation type="submission" date="2022-05" db="EMBL/GenBank/DDBJ databases">
        <authorList>
            <consortium name="Genoscope - CEA"/>
            <person name="William W."/>
        </authorList>
    </citation>
    <scope>NUCLEOTIDE SEQUENCE [LARGE SCALE GENOMIC DNA]</scope>
</reference>
<dbReference type="Proteomes" id="UP001159405">
    <property type="component" value="Unassembled WGS sequence"/>
</dbReference>
<evidence type="ECO:0000256" key="8">
    <source>
        <dbReference type="ARBA" id="ARBA00026106"/>
    </source>
</evidence>
<proteinExistence type="inferred from homology"/>
<evidence type="ECO:0000313" key="12">
    <source>
        <dbReference type="Proteomes" id="UP001159405"/>
    </source>
</evidence>
<evidence type="ECO:0000256" key="5">
    <source>
        <dbReference type="ARBA" id="ARBA00022898"/>
    </source>
</evidence>
<dbReference type="InterPro" id="IPR015421">
    <property type="entry name" value="PyrdxlP-dep_Trfase_major"/>
</dbReference>
<evidence type="ECO:0000256" key="4">
    <source>
        <dbReference type="ARBA" id="ARBA00022679"/>
    </source>
</evidence>
<keyword evidence="5" id="KW-0663">Pyridoxal phosphate</keyword>
<dbReference type="EC" id="2.6.1.2" evidence="8"/>
<evidence type="ECO:0000256" key="1">
    <source>
        <dbReference type="ARBA" id="ARBA00001933"/>
    </source>
</evidence>
<gene>
    <name evidence="11" type="ORF">PLOB_00015248</name>
</gene>
<dbReference type="SUPFAM" id="SSF53383">
    <property type="entry name" value="PLP-dependent transferases"/>
    <property type="match status" value="1"/>
</dbReference>
<dbReference type="EMBL" id="CALNXK010000191">
    <property type="protein sequence ID" value="CAH3174531.1"/>
    <property type="molecule type" value="Genomic_DNA"/>
</dbReference>
<comment type="catalytic activity">
    <reaction evidence="9">
        <text>L-alanine + 2-oxoglutarate = pyruvate + L-glutamate</text>
        <dbReference type="Rhea" id="RHEA:19453"/>
        <dbReference type="ChEBI" id="CHEBI:15361"/>
        <dbReference type="ChEBI" id="CHEBI:16810"/>
        <dbReference type="ChEBI" id="CHEBI:29985"/>
        <dbReference type="ChEBI" id="CHEBI:57972"/>
        <dbReference type="EC" id="2.6.1.2"/>
    </reaction>
</comment>
<dbReference type="PANTHER" id="PTHR11751">
    <property type="entry name" value="ALANINE AMINOTRANSFERASE"/>
    <property type="match status" value="1"/>
</dbReference>
<evidence type="ECO:0000256" key="2">
    <source>
        <dbReference type="ARBA" id="ARBA00011738"/>
    </source>
</evidence>
<dbReference type="Pfam" id="PF00155">
    <property type="entry name" value="Aminotran_1_2"/>
    <property type="match status" value="1"/>
</dbReference>
<evidence type="ECO:0000313" key="11">
    <source>
        <dbReference type="EMBL" id="CAH3174531.1"/>
    </source>
</evidence>
<dbReference type="InterPro" id="IPR015422">
    <property type="entry name" value="PyrdxlP-dep_Trfase_small"/>
</dbReference>
<dbReference type="InterPro" id="IPR004839">
    <property type="entry name" value="Aminotransferase_I/II_large"/>
</dbReference>
<evidence type="ECO:0000259" key="10">
    <source>
        <dbReference type="Pfam" id="PF00155"/>
    </source>
</evidence>
<evidence type="ECO:0000256" key="7">
    <source>
        <dbReference type="ARBA" id="ARBA00025785"/>
    </source>
</evidence>